<reference evidence="2" key="2">
    <citation type="submission" date="2021-04" db="EMBL/GenBank/DDBJ databases">
        <authorList>
            <person name="Gilroy R."/>
        </authorList>
    </citation>
    <scope>NUCLEOTIDE SEQUENCE</scope>
    <source>
        <strain evidence="2">CHK186-16707</strain>
    </source>
</reference>
<dbReference type="AlphaFoldDB" id="A0A9D2HE58"/>
<evidence type="ECO:0000313" key="3">
    <source>
        <dbReference type="Proteomes" id="UP000824225"/>
    </source>
</evidence>
<dbReference type="Proteomes" id="UP000824225">
    <property type="component" value="Unassembled WGS sequence"/>
</dbReference>
<feature type="region of interest" description="Disordered" evidence="1">
    <location>
        <begin position="66"/>
        <end position="133"/>
    </location>
</feature>
<reference evidence="2" key="1">
    <citation type="journal article" date="2021" name="PeerJ">
        <title>Extensive microbial diversity within the chicken gut microbiome revealed by metagenomics and culture.</title>
        <authorList>
            <person name="Gilroy R."/>
            <person name="Ravi A."/>
            <person name="Getino M."/>
            <person name="Pursley I."/>
            <person name="Horton D.L."/>
            <person name="Alikhan N.F."/>
            <person name="Baker D."/>
            <person name="Gharbi K."/>
            <person name="Hall N."/>
            <person name="Watson M."/>
            <person name="Adriaenssens E.M."/>
            <person name="Foster-Nyarko E."/>
            <person name="Jarju S."/>
            <person name="Secka A."/>
            <person name="Antonio M."/>
            <person name="Oren A."/>
            <person name="Chaudhuri R.R."/>
            <person name="La Ragione R."/>
            <person name="Hildebrand F."/>
            <person name="Pallen M.J."/>
        </authorList>
    </citation>
    <scope>NUCLEOTIDE SEQUENCE</scope>
    <source>
        <strain evidence="2">CHK186-16707</strain>
    </source>
</reference>
<feature type="region of interest" description="Disordered" evidence="1">
    <location>
        <begin position="17"/>
        <end position="41"/>
    </location>
</feature>
<proteinExistence type="predicted"/>
<feature type="compositionally biased region" description="Low complexity" evidence="1">
    <location>
        <begin position="66"/>
        <end position="79"/>
    </location>
</feature>
<organism evidence="2 3">
    <name type="scientific">Candidatus Mailhella merdigallinarum</name>
    <dbReference type="NCBI Taxonomy" id="2838658"/>
    <lineage>
        <taxon>Bacteria</taxon>
        <taxon>Pseudomonadati</taxon>
        <taxon>Thermodesulfobacteriota</taxon>
        <taxon>Desulfovibrionia</taxon>
        <taxon>Desulfovibrionales</taxon>
        <taxon>Desulfovibrionaceae</taxon>
        <taxon>Mailhella</taxon>
    </lineage>
</organism>
<name>A0A9D2HE58_9BACT</name>
<protein>
    <submittedName>
        <fullName evidence="2">Uncharacterized protein</fullName>
    </submittedName>
</protein>
<accession>A0A9D2HE58</accession>
<evidence type="ECO:0000313" key="2">
    <source>
        <dbReference type="EMBL" id="HJA08859.1"/>
    </source>
</evidence>
<dbReference type="EMBL" id="DXAN01000023">
    <property type="protein sequence ID" value="HJA08859.1"/>
    <property type="molecule type" value="Genomic_DNA"/>
</dbReference>
<sequence>MLPEVAQSASRLMEALEKLSEWAGSGPGGNGPSGPPSDDVVRAFEEAMAGAPEEAAGAAGEFSVQAAAEAPGPAASVPPLDGGNVQEMGTEKIAPATSGDIPPSPGLDGAEPRADAVNASEVVDTGSRTEIPDESVFRVNSPREENPARELGRLLEEFSSPGAIIGPDALFRAQYLVGMLKVQAQAGLKTSQSASQGMENILRQQG</sequence>
<comment type="caution">
    <text evidence="2">The sequence shown here is derived from an EMBL/GenBank/DDBJ whole genome shotgun (WGS) entry which is preliminary data.</text>
</comment>
<evidence type="ECO:0000256" key="1">
    <source>
        <dbReference type="SAM" id="MobiDB-lite"/>
    </source>
</evidence>
<gene>
    <name evidence="2" type="ORF">H9962_06695</name>
</gene>